<accession>A0A835FVD6</accession>
<dbReference type="PANTHER" id="PTHR46413">
    <property type="entry name" value="HEAVY METAL-ASSOCIATED ISOPRENYLATED PLANT PROTEIN 6"/>
    <property type="match status" value="1"/>
</dbReference>
<evidence type="ECO:0000313" key="3">
    <source>
        <dbReference type="Proteomes" id="UP000636709"/>
    </source>
</evidence>
<dbReference type="Proteomes" id="UP000636709">
    <property type="component" value="Unassembled WGS sequence"/>
</dbReference>
<dbReference type="InterPro" id="IPR044594">
    <property type="entry name" value="HIPP01/3/5/6"/>
</dbReference>
<dbReference type="GO" id="GO:0046872">
    <property type="term" value="F:metal ion binding"/>
    <property type="evidence" value="ECO:0007669"/>
    <property type="project" value="InterPro"/>
</dbReference>
<sequence length="359" mass="38686">MDRGWLRVGSPSHTPIELPASGSLLLVLLRWQREAVQNRADGWEKRGRRTSTQQQRTGQTVVVDRWVSSASRQSARRQQSSLFSDAAARAKAKRTNESSRARSNVPIDPSSHRRFFRPAPSSLSIKSDAAPAIHRYPTTAPPAAAMGKKKGGNNKQGAFVLRVPMHCRCDGCADKIRAGVKDLMLHHDIEALDQSALWTKGELRVASSTADPDKLRRRLKKATGKSVDLLLPKPPAADKDAAAAAKAAADKDATAAAMEALLRRSIMQQQQAQAHQYGGSHGQVVLPAAWGAALQQQQQPAYPWAGVQVQHHQPVAEAAYYPSSYGLAAAYPAADWGAYAYPPAAPHGGGAGYGGGWLY</sequence>
<evidence type="ECO:0008006" key="4">
    <source>
        <dbReference type="Google" id="ProtNLM"/>
    </source>
</evidence>
<dbReference type="PANTHER" id="PTHR46413:SF8">
    <property type="entry name" value="OS02G0818900 PROTEIN"/>
    <property type="match status" value="1"/>
</dbReference>
<protein>
    <recommendedName>
        <fullName evidence="4">HMA domain-containing protein</fullName>
    </recommendedName>
</protein>
<reference evidence="2" key="1">
    <citation type="submission" date="2020-07" db="EMBL/GenBank/DDBJ databases">
        <title>Genome sequence and genetic diversity analysis of an under-domesticated orphan crop, white fonio (Digitaria exilis).</title>
        <authorList>
            <person name="Bennetzen J.L."/>
            <person name="Chen S."/>
            <person name="Ma X."/>
            <person name="Wang X."/>
            <person name="Yssel A.E.J."/>
            <person name="Chaluvadi S.R."/>
            <person name="Johnson M."/>
            <person name="Gangashetty P."/>
            <person name="Hamidou F."/>
            <person name="Sanogo M.D."/>
            <person name="Zwaenepoel A."/>
            <person name="Wallace J."/>
            <person name="Van De Peer Y."/>
            <person name="Van Deynze A."/>
        </authorList>
    </citation>
    <scope>NUCLEOTIDE SEQUENCE</scope>
    <source>
        <tissue evidence="2">Leaves</tissue>
    </source>
</reference>
<feature type="region of interest" description="Disordered" evidence="1">
    <location>
        <begin position="40"/>
        <end position="118"/>
    </location>
</feature>
<organism evidence="2 3">
    <name type="scientific">Digitaria exilis</name>
    <dbReference type="NCBI Taxonomy" id="1010633"/>
    <lineage>
        <taxon>Eukaryota</taxon>
        <taxon>Viridiplantae</taxon>
        <taxon>Streptophyta</taxon>
        <taxon>Embryophyta</taxon>
        <taxon>Tracheophyta</taxon>
        <taxon>Spermatophyta</taxon>
        <taxon>Magnoliopsida</taxon>
        <taxon>Liliopsida</taxon>
        <taxon>Poales</taxon>
        <taxon>Poaceae</taxon>
        <taxon>PACMAD clade</taxon>
        <taxon>Panicoideae</taxon>
        <taxon>Panicodae</taxon>
        <taxon>Paniceae</taxon>
        <taxon>Anthephorinae</taxon>
        <taxon>Digitaria</taxon>
    </lineage>
</organism>
<feature type="compositionally biased region" description="Low complexity" evidence="1">
    <location>
        <begin position="68"/>
        <end position="81"/>
    </location>
</feature>
<comment type="caution">
    <text evidence="2">The sequence shown here is derived from an EMBL/GenBank/DDBJ whole genome shotgun (WGS) entry which is preliminary data.</text>
</comment>
<feature type="compositionally biased region" description="Low complexity" evidence="1">
    <location>
        <begin position="50"/>
        <end position="60"/>
    </location>
</feature>
<evidence type="ECO:0000313" key="2">
    <source>
        <dbReference type="EMBL" id="KAF8779530.1"/>
    </source>
</evidence>
<keyword evidence="3" id="KW-1185">Reference proteome</keyword>
<name>A0A835FVD6_9POAL</name>
<proteinExistence type="predicted"/>
<dbReference type="OrthoDB" id="694037at2759"/>
<dbReference type="AlphaFoldDB" id="A0A835FVD6"/>
<dbReference type="EMBL" id="JACEFO010000180">
    <property type="protein sequence ID" value="KAF8779530.1"/>
    <property type="molecule type" value="Genomic_DNA"/>
</dbReference>
<gene>
    <name evidence="2" type="ORF">HU200_002587</name>
</gene>
<evidence type="ECO:0000256" key="1">
    <source>
        <dbReference type="SAM" id="MobiDB-lite"/>
    </source>
</evidence>